<proteinExistence type="predicted"/>
<sequence>MQRIRVIETLY</sequence>
<gene>
    <name evidence="1" type="ORF">CGLO_01135</name>
</gene>
<accession>T0M4X7</accession>
<dbReference type="HOGENOM" id="CLU_3437644_0_0_1"/>
<reference evidence="2" key="1">
    <citation type="journal article" date="2013" name="Mol. Plant Microbe Interact.">
        <title>Global aspects of pacC regulation of pathogenicity genes in Colletotrichum gloeosporioides as revealed by transcriptome analysis.</title>
        <authorList>
            <person name="Alkan N."/>
            <person name="Meng X."/>
            <person name="Friedlander G."/>
            <person name="Reuveni E."/>
            <person name="Sukno S."/>
            <person name="Sherman A."/>
            <person name="Thon M."/>
            <person name="Fluhr R."/>
            <person name="Prusky D."/>
        </authorList>
    </citation>
    <scope>NUCLEOTIDE SEQUENCE [LARGE SCALE GENOMIC DNA]</scope>
    <source>
        <strain evidence="2">Cg-14</strain>
    </source>
</reference>
<organism evidence="1 2">
    <name type="scientific">Colletotrichum gloeosporioides (strain Cg-14)</name>
    <name type="common">Anthracnose fungus</name>
    <name type="synonym">Glomerella cingulata</name>
    <dbReference type="NCBI Taxonomy" id="1237896"/>
    <lineage>
        <taxon>Eukaryota</taxon>
        <taxon>Fungi</taxon>
        <taxon>Dikarya</taxon>
        <taxon>Ascomycota</taxon>
        <taxon>Pezizomycotina</taxon>
        <taxon>Sordariomycetes</taxon>
        <taxon>Hypocreomycetidae</taxon>
        <taxon>Glomerellales</taxon>
        <taxon>Glomerellaceae</taxon>
        <taxon>Colletotrichum</taxon>
        <taxon>Colletotrichum gloeosporioides species complex</taxon>
    </lineage>
</organism>
<dbReference type="EMBL" id="AMYD01000256">
    <property type="protein sequence ID" value="EQB58601.1"/>
    <property type="molecule type" value="Genomic_DNA"/>
</dbReference>
<evidence type="ECO:0000313" key="1">
    <source>
        <dbReference type="EMBL" id="EQB58601.1"/>
    </source>
</evidence>
<evidence type="ECO:0000313" key="2">
    <source>
        <dbReference type="Proteomes" id="UP000015530"/>
    </source>
</evidence>
<name>T0M4X7_COLGC</name>
<protein>
    <submittedName>
        <fullName evidence="1">Uncharacterized protein</fullName>
    </submittedName>
</protein>
<dbReference type="Proteomes" id="UP000015530">
    <property type="component" value="Unassembled WGS sequence"/>
</dbReference>
<comment type="caution">
    <text evidence="1">The sequence shown here is derived from an EMBL/GenBank/DDBJ whole genome shotgun (WGS) entry which is preliminary data.</text>
</comment>